<accession>A0A517L3X7</accession>
<gene>
    <name evidence="1" type="ORF">FKW77_008673</name>
</gene>
<dbReference type="Proteomes" id="UP000316270">
    <property type="component" value="Chromosome 4"/>
</dbReference>
<sequence length="428" mass="50059">MLRRPSTKALNLRSILFASTYHEYRNLINLGSNSNNRIHHTNHITSKMAQQHSDANGPQTTKDAPFDQRRALIDLVNKAIRLTWILNSIAKHRSKSFYHEHDCILSAAEWSQTRTEEFYATFNRAEFVGASSLEGEMVTLFTDLVVKQREMADHVHNLDVRGPAPLTKTDDLAKDMLSAMDDYEKRGFDVDLFNMVLYWAVNYDEDTYDKHNALMPLFWDVGRLEKRLGIATFLARCRDVERIEREKRRDAARTDDFKEFAHELSEAESKKDSEDDEDANWSDGDIRLGKLMMNLQSQSAGSRHNDDPKEQQLQLAKLVLELWKWDRRRFCMDKTARMACRPWSYIKEFREVQWSRNMREYLAVGHLQPVADEETEGLECDLDPAAADRFLMKLDEEVRERLFKDEDQNTRRSLGFRLTPEPASKEKQ</sequence>
<evidence type="ECO:0000313" key="1">
    <source>
        <dbReference type="EMBL" id="QDS70333.1"/>
    </source>
</evidence>
<dbReference type="OrthoDB" id="10596124at2759"/>
<organism evidence="1 2">
    <name type="scientific">Venturia effusa</name>
    <dbReference type="NCBI Taxonomy" id="50376"/>
    <lineage>
        <taxon>Eukaryota</taxon>
        <taxon>Fungi</taxon>
        <taxon>Dikarya</taxon>
        <taxon>Ascomycota</taxon>
        <taxon>Pezizomycotina</taxon>
        <taxon>Dothideomycetes</taxon>
        <taxon>Pleosporomycetidae</taxon>
        <taxon>Venturiales</taxon>
        <taxon>Venturiaceae</taxon>
        <taxon>Venturia</taxon>
    </lineage>
</organism>
<keyword evidence="2" id="KW-1185">Reference proteome</keyword>
<proteinExistence type="predicted"/>
<name>A0A517L3X7_9PEZI</name>
<protein>
    <submittedName>
        <fullName evidence="1">Uncharacterized protein</fullName>
    </submittedName>
</protein>
<dbReference type="AlphaFoldDB" id="A0A517L3X7"/>
<evidence type="ECO:0000313" key="2">
    <source>
        <dbReference type="Proteomes" id="UP000316270"/>
    </source>
</evidence>
<reference evidence="1 2" key="1">
    <citation type="submission" date="2019-07" db="EMBL/GenBank/DDBJ databases">
        <title>Finished genome of Venturia effusa.</title>
        <authorList>
            <person name="Young C.A."/>
            <person name="Cox M.P."/>
            <person name="Ganley A.R.D."/>
            <person name="David W.J."/>
        </authorList>
    </citation>
    <scope>NUCLEOTIDE SEQUENCE [LARGE SCALE GENOMIC DNA]</scope>
    <source>
        <strain evidence="2">albino</strain>
    </source>
</reference>
<dbReference type="EMBL" id="CP042188">
    <property type="protein sequence ID" value="QDS70333.1"/>
    <property type="molecule type" value="Genomic_DNA"/>
</dbReference>